<dbReference type="GO" id="GO:0051500">
    <property type="term" value="F:D-tyrosyl-tRNA(Tyr) deacylase activity"/>
    <property type="evidence" value="ECO:0007669"/>
    <property type="project" value="TreeGrafter"/>
</dbReference>
<organism evidence="3 4">
    <name type="scientific">Aquella oligotrophica</name>
    <dbReference type="NCBI Taxonomy" id="2067065"/>
    <lineage>
        <taxon>Bacteria</taxon>
        <taxon>Pseudomonadati</taxon>
        <taxon>Pseudomonadota</taxon>
        <taxon>Betaproteobacteria</taxon>
        <taxon>Neisseriales</taxon>
        <taxon>Neisseriaceae</taxon>
        <taxon>Aquella</taxon>
    </lineage>
</organism>
<dbReference type="OrthoDB" id="9801395at2"/>
<dbReference type="HAMAP" id="MF_00518">
    <property type="entry name" value="Deacylase_Dtd"/>
    <property type="match status" value="1"/>
</dbReference>
<dbReference type="GO" id="GO:0106026">
    <property type="term" value="F:Gly-tRNA(Ala) deacylase activity"/>
    <property type="evidence" value="ECO:0007669"/>
    <property type="project" value="UniProtKB-UniRule"/>
</dbReference>
<keyword evidence="4" id="KW-1185">Reference proteome</keyword>
<keyword evidence="2" id="KW-0378">Hydrolase</keyword>
<dbReference type="Gene3D" id="3.50.80.10">
    <property type="entry name" value="D-tyrosyl-tRNA(Tyr) deacylase"/>
    <property type="match status" value="1"/>
</dbReference>
<comment type="catalytic activity">
    <reaction evidence="2">
        <text>glycyl-tRNA(Ala) + H2O = tRNA(Ala) + glycine + H(+)</text>
        <dbReference type="Rhea" id="RHEA:53744"/>
        <dbReference type="Rhea" id="RHEA-COMP:9657"/>
        <dbReference type="Rhea" id="RHEA-COMP:13640"/>
        <dbReference type="ChEBI" id="CHEBI:15377"/>
        <dbReference type="ChEBI" id="CHEBI:15378"/>
        <dbReference type="ChEBI" id="CHEBI:57305"/>
        <dbReference type="ChEBI" id="CHEBI:78442"/>
        <dbReference type="ChEBI" id="CHEBI:78522"/>
    </reaction>
</comment>
<comment type="subcellular location">
    <subcellularLocation>
        <location evidence="2">Cytoplasm</location>
    </subcellularLocation>
</comment>
<evidence type="ECO:0000313" key="4">
    <source>
        <dbReference type="Proteomes" id="UP000236655"/>
    </source>
</evidence>
<keyword evidence="2" id="KW-0963">Cytoplasm</keyword>
<evidence type="ECO:0000256" key="2">
    <source>
        <dbReference type="HAMAP-Rule" id="MF_00518"/>
    </source>
</evidence>
<keyword evidence="2" id="KW-0820">tRNA-binding</keyword>
<dbReference type="FunFam" id="3.50.80.10:FF:000001">
    <property type="entry name" value="D-aminoacyl-tRNA deacylase"/>
    <property type="match status" value="1"/>
</dbReference>
<dbReference type="EMBL" id="CP024847">
    <property type="protein sequence ID" value="AUR50853.1"/>
    <property type="molecule type" value="Genomic_DNA"/>
</dbReference>
<dbReference type="GO" id="GO:0019478">
    <property type="term" value="P:D-amino acid catabolic process"/>
    <property type="evidence" value="ECO:0007669"/>
    <property type="project" value="UniProtKB-UniRule"/>
</dbReference>
<dbReference type="EC" id="3.1.1.-" evidence="2"/>
<comment type="function">
    <text evidence="2">An aminoacyl-tRNA editing enzyme that deacylates mischarged D-aminoacyl-tRNAs. Also deacylates mischarged glycyl-tRNA(Ala), protecting cells against glycine mischarging by AlaRS. Acts via tRNA-based rather than protein-based catalysis; rejects L-amino acids rather than detecting D-amino acids in the active site. By recycling D-aminoacyl-tRNA to D-amino acids and free tRNA molecules, this enzyme counteracts the toxicity associated with the formation of D-aminoacyl-tRNA entities in vivo and helps enforce protein L-homochirality.</text>
</comment>
<comment type="similarity">
    <text evidence="1 2">Belongs to the DTD family.</text>
</comment>
<evidence type="ECO:0000256" key="1">
    <source>
        <dbReference type="ARBA" id="ARBA00009673"/>
    </source>
</evidence>
<dbReference type="Pfam" id="PF02580">
    <property type="entry name" value="Tyr_Deacylase"/>
    <property type="match status" value="1"/>
</dbReference>
<dbReference type="AlphaFoldDB" id="A0A2I7N319"/>
<dbReference type="NCBIfam" id="TIGR00256">
    <property type="entry name" value="D-aminoacyl-tRNA deacylase"/>
    <property type="match status" value="1"/>
</dbReference>
<reference evidence="4" key="1">
    <citation type="submission" date="2017-11" db="EMBL/GenBank/DDBJ databases">
        <authorList>
            <person name="Chan K.G."/>
            <person name="Lee L.S."/>
        </authorList>
    </citation>
    <scope>NUCLEOTIDE SEQUENCE [LARGE SCALE GENOMIC DNA]</scope>
    <source>
        <strain evidence="4">DSM 100970</strain>
    </source>
</reference>
<dbReference type="GO" id="GO:0005737">
    <property type="term" value="C:cytoplasm"/>
    <property type="evidence" value="ECO:0007669"/>
    <property type="project" value="UniProtKB-SubCell"/>
</dbReference>
<gene>
    <name evidence="2" type="primary">dtd</name>
    <name evidence="3" type="ORF">CUN60_00570</name>
</gene>
<dbReference type="SUPFAM" id="SSF69500">
    <property type="entry name" value="DTD-like"/>
    <property type="match status" value="1"/>
</dbReference>
<dbReference type="InterPro" id="IPR003732">
    <property type="entry name" value="Daa-tRNA_deacyls_DTD"/>
</dbReference>
<evidence type="ECO:0000313" key="3">
    <source>
        <dbReference type="EMBL" id="AUR50853.1"/>
    </source>
</evidence>
<dbReference type="Proteomes" id="UP000236655">
    <property type="component" value="Chromosome"/>
</dbReference>
<sequence>MKAVIQRVKLSSVSVAGEIVGKINQGLLILLGITHDDTRNQCDWLANKIINMRIFSDSDDKLNLSVKDIAGGILVISQFTLYAEAEKGNRPSFTNAARPEIAKPLYEYFIDKLRANDISVESGIFGADMQVELINDGPITIMLEK</sequence>
<comment type="catalytic activity">
    <reaction evidence="2">
        <text>a D-aminoacyl-tRNA + H2O = a tRNA + a D-alpha-amino acid + H(+)</text>
        <dbReference type="Rhea" id="RHEA:13953"/>
        <dbReference type="Rhea" id="RHEA-COMP:10123"/>
        <dbReference type="Rhea" id="RHEA-COMP:10124"/>
        <dbReference type="ChEBI" id="CHEBI:15377"/>
        <dbReference type="ChEBI" id="CHEBI:15378"/>
        <dbReference type="ChEBI" id="CHEBI:59871"/>
        <dbReference type="ChEBI" id="CHEBI:78442"/>
        <dbReference type="ChEBI" id="CHEBI:79333"/>
        <dbReference type="EC" id="3.1.1.96"/>
    </reaction>
</comment>
<dbReference type="EC" id="3.1.1.96" evidence="2"/>
<dbReference type="InterPro" id="IPR023509">
    <property type="entry name" value="DTD-like_sf"/>
</dbReference>
<comment type="subunit">
    <text evidence="2">Homodimer.</text>
</comment>
<name>A0A2I7N319_9NEIS</name>
<dbReference type="CDD" id="cd00563">
    <property type="entry name" value="Dtyr_deacylase"/>
    <property type="match status" value="1"/>
</dbReference>
<keyword evidence="2" id="KW-0694">RNA-binding</keyword>
<dbReference type="PANTHER" id="PTHR10472:SF5">
    <property type="entry name" value="D-AMINOACYL-TRNA DEACYLASE 1"/>
    <property type="match status" value="1"/>
</dbReference>
<dbReference type="GO" id="GO:0000049">
    <property type="term" value="F:tRNA binding"/>
    <property type="evidence" value="ECO:0007669"/>
    <property type="project" value="UniProtKB-UniRule"/>
</dbReference>
<accession>A0A2I7N319</accession>
<feature type="short sequence motif" description="Gly-cisPro motif, important for rejection of L-amino acids" evidence="2">
    <location>
        <begin position="137"/>
        <end position="138"/>
    </location>
</feature>
<dbReference type="RefSeq" id="WP_102950153.1">
    <property type="nucleotide sequence ID" value="NZ_CP024847.1"/>
</dbReference>
<dbReference type="PANTHER" id="PTHR10472">
    <property type="entry name" value="D-TYROSYL-TRNA TYR DEACYLASE"/>
    <property type="match status" value="1"/>
</dbReference>
<protein>
    <recommendedName>
        <fullName evidence="2">D-aminoacyl-tRNA deacylase</fullName>
        <shortName evidence="2">DTD</shortName>
        <ecNumber evidence="2">3.1.1.96</ecNumber>
    </recommendedName>
    <alternativeName>
        <fullName evidence="2">Gly-tRNA(Ala) deacylase</fullName>
        <ecNumber evidence="2">3.1.1.-</ecNumber>
    </alternativeName>
</protein>
<dbReference type="GO" id="GO:0043908">
    <property type="term" value="F:Ser(Gly)-tRNA(Ala) hydrolase activity"/>
    <property type="evidence" value="ECO:0007669"/>
    <property type="project" value="UniProtKB-UniRule"/>
</dbReference>
<proteinExistence type="inferred from homology"/>
<dbReference type="KEGG" id="nba:CUN60_00570"/>
<comment type="domain">
    <text evidence="2">A Gly-cisPro motif from one monomer fits into the active site of the other monomer to allow specific chiral rejection of L-amino acids.</text>
</comment>